<sequence length="119" mass="12471">MPNPRSSGPIAMAEDELAEFLAQGPSGAICVVDTDGQLLALPARVVDFDSATIAVVVDGVKGDAAQRAEIHACVVADTFTAYRDIRGVISQGTVIWPPATNHVTTLTVSRTRTFSFANA</sequence>
<dbReference type="EMBL" id="BLLA01000001">
    <property type="protein sequence ID" value="GFG98922.1"/>
    <property type="molecule type" value="Genomic_DNA"/>
</dbReference>
<evidence type="ECO:0008006" key="3">
    <source>
        <dbReference type="Google" id="ProtNLM"/>
    </source>
</evidence>
<dbReference type="AlphaFoldDB" id="A0A7I9ZDH6"/>
<keyword evidence="2" id="KW-1185">Reference proteome</keyword>
<comment type="caution">
    <text evidence="1">The sequence shown here is derived from an EMBL/GenBank/DDBJ whole genome shotgun (WGS) entry which is preliminary data.</text>
</comment>
<reference evidence="1 2" key="1">
    <citation type="journal article" date="2019" name="Emerg. Microbes Infect.">
        <title>Comprehensive subspecies identification of 175 nontuberculous mycobacteria species based on 7547 genomic profiles.</title>
        <authorList>
            <person name="Matsumoto Y."/>
            <person name="Kinjo T."/>
            <person name="Motooka D."/>
            <person name="Nabeya D."/>
            <person name="Jung N."/>
            <person name="Uechi K."/>
            <person name="Horii T."/>
            <person name="Iida T."/>
            <person name="Fujita J."/>
            <person name="Nakamura S."/>
        </authorList>
    </citation>
    <scope>NUCLEOTIDE SEQUENCE [LARGE SCALE GENOMIC DNA]</scope>
    <source>
        <strain evidence="1 2">JCM 30726</strain>
    </source>
</reference>
<evidence type="ECO:0000313" key="2">
    <source>
        <dbReference type="Proteomes" id="UP000465301"/>
    </source>
</evidence>
<accession>A0A7I9ZDH6</accession>
<organism evidence="1 2">
    <name type="scientific">Mycobacterium timonense</name>
    <dbReference type="NCBI Taxonomy" id="701043"/>
    <lineage>
        <taxon>Bacteria</taxon>
        <taxon>Bacillati</taxon>
        <taxon>Actinomycetota</taxon>
        <taxon>Actinomycetes</taxon>
        <taxon>Mycobacteriales</taxon>
        <taxon>Mycobacteriaceae</taxon>
        <taxon>Mycobacterium</taxon>
        <taxon>Mycobacterium avium complex (MAC)</taxon>
    </lineage>
</organism>
<gene>
    <name evidence="1" type="ORF">MTIM_48010</name>
</gene>
<name>A0A7I9ZDH6_9MYCO</name>
<proteinExistence type="predicted"/>
<dbReference type="Proteomes" id="UP000465301">
    <property type="component" value="Unassembled WGS sequence"/>
</dbReference>
<protein>
    <recommendedName>
        <fullName evidence="3">Pyridoxamine 5'-phosphate oxidase</fullName>
    </recommendedName>
</protein>
<evidence type="ECO:0000313" key="1">
    <source>
        <dbReference type="EMBL" id="GFG98922.1"/>
    </source>
</evidence>